<dbReference type="Proteomes" id="UP001162031">
    <property type="component" value="Unassembled WGS sequence"/>
</dbReference>
<organism evidence="1 2">
    <name type="scientific">Hyaloperonospora brassicae</name>
    <name type="common">Brassica downy mildew</name>
    <name type="synonym">Peronospora brassicae</name>
    <dbReference type="NCBI Taxonomy" id="162125"/>
    <lineage>
        <taxon>Eukaryota</taxon>
        <taxon>Sar</taxon>
        <taxon>Stramenopiles</taxon>
        <taxon>Oomycota</taxon>
        <taxon>Peronosporomycetes</taxon>
        <taxon>Peronosporales</taxon>
        <taxon>Peronosporaceae</taxon>
        <taxon>Hyaloperonospora</taxon>
    </lineage>
</organism>
<name>A0AAV0TPX9_HYABA</name>
<accession>A0AAV0TPX9</accession>
<sequence length="111" mass="12498">MDSEDAATRVSKRKHATSSVRKLLRWDATRWQLFERTLPYTTRLKSAPPLHLRAPLASFRKSHAPSVVMEQPIVRTRSASVVNLGLVIDATGSDTSLHDFKCTAVEVVLWE</sequence>
<comment type="caution">
    <text evidence="1">The sequence shown here is derived from an EMBL/GenBank/DDBJ whole genome shotgun (WGS) entry which is preliminary data.</text>
</comment>
<dbReference type="EMBL" id="CANTFL010000528">
    <property type="protein sequence ID" value="CAI5723906.1"/>
    <property type="molecule type" value="Genomic_DNA"/>
</dbReference>
<evidence type="ECO:0000313" key="1">
    <source>
        <dbReference type="EMBL" id="CAI5723906.1"/>
    </source>
</evidence>
<gene>
    <name evidence="1" type="ORF">HBR001_LOCUS3230</name>
</gene>
<evidence type="ECO:0008006" key="3">
    <source>
        <dbReference type="Google" id="ProtNLM"/>
    </source>
</evidence>
<reference evidence="1" key="1">
    <citation type="submission" date="2022-12" db="EMBL/GenBank/DDBJ databases">
        <authorList>
            <person name="Webb A."/>
        </authorList>
    </citation>
    <scope>NUCLEOTIDE SEQUENCE</scope>
    <source>
        <strain evidence="1">Hp1</strain>
    </source>
</reference>
<proteinExistence type="predicted"/>
<evidence type="ECO:0000313" key="2">
    <source>
        <dbReference type="Proteomes" id="UP001162031"/>
    </source>
</evidence>
<keyword evidence="2" id="KW-1185">Reference proteome</keyword>
<protein>
    <recommendedName>
        <fullName evidence="3">RxLR effector candidate protein</fullName>
    </recommendedName>
</protein>
<dbReference type="AlphaFoldDB" id="A0AAV0TPX9"/>